<dbReference type="EMBL" id="KZ303496">
    <property type="protein sequence ID" value="PIA17082.1"/>
    <property type="molecule type" value="Genomic_DNA"/>
</dbReference>
<protein>
    <recommendedName>
        <fullName evidence="3">F-box domain-containing protein</fullName>
    </recommendedName>
</protein>
<proteinExistence type="predicted"/>
<dbReference type="OrthoDB" id="5531864at2759"/>
<dbReference type="Proteomes" id="UP000242474">
    <property type="component" value="Unassembled WGS sequence"/>
</dbReference>
<dbReference type="SUPFAM" id="SSF52047">
    <property type="entry name" value="RNI-like"/>
    <property type="match status" value="1"/>
</dbReference>
<accession>A0A2G5BDM2</accession>
<keyword evidence="2" id="KW-1185">Reference proteome</keyword>
<name>A0A2G5BDM2_COERN</name>
<sequence length="421" mass="47673">MTSVSISQVLPPLLVKSIINHVAGPFGSVENDLRNMQDKSQLSITLPIGDLDKNNIHNISPYYSKYIKHATILLQFEQTTNGIAAESIENYHIENASLVYVHNPELTIQFDNRSTSITETKHSVDEFLTAIARFFPNMEEGNDTSTITLPKYEGIAPFPRLETLRMYIRYPFSDDLVFRGNRKTLRELYILADSMIMHILCNAGVFAMHRMENLRQLSIADIIVQIGNIEYAIKVYLKIISNTLPYLDTLFLADTDIAEALPEYLETKAISSNIRILDMPDSYMQLPCVLSLLKSLPTLQRLRCMISSLGSGLGFTSASQVESYMQDRFHSMSTHLKRWDITNDDHFPENVIIASILLVAALNPQLEAIVFARQNQNMIGNAFEKMLSSRLFSNYKKGFIPVLLKDGVMPMIHIKRSAAVE</sequence>
<dbReference type="AlphaFoldDB" id="A0A2G5BDM2"/>
<organism evidence="1 2">
    <name type="scientific">Coemansia reversa (strain ATCC 12441 / NRRL 1564)</name>
    <dbReference type="NCBI Taxonomy" id="763665"/>
    <lineage>
        <taxon>Eukaryota</taxon>
        <taxon>Fungi</taxon>
        <taxon>Fungi incertae sedis</taxon>
        <taxon>Zoopagomycota</taxon>
        <taxon>Kickxellomycotina</taxon>
        <taxon>Kickxellomycetes</taxon>
        <taxon>Kickxellales</taxon>
        <taxon>Kickxellaceae</taxon>
        <taxon>Coemansia</taxon>
    </lineage>
</organism>
<evidence type="ECO:0000313" key="1">
    <source>
        <dbReference type="EMBL" id="PIA17082.1"/>
    </source>
</evidence>
<reference evidence="1 2" key="1">
    <citation type="journal article" date="2015" name="Genome Biol. Evol.">
        <title>Phylogenomic analyses indicate that early fungi evolved digesting cell walls of algal ancestors of land plants.</title>
        <authorList>
            <person name="Chang Y."/>
            <person name="Wang S."/>
            <person name="Sekimoto S."/>
            <person name="Aerts A.L."/>
            <person name="Choi C."/>
            <person name="Clum A."/>
            <person name="LaButti K.M."/>
            <person name="Lindquist E.A."/>
            <person name="Yee Ngan C."/>
            <person name="Ohm R.A."/>
            <person name="Salamov A.A."/>
            <person name="Grigoriev I.V."/>
            <person name="Spatafora J.W."/>
            <person name="Berbee M.L."/>
        </authorList>
    </citation>
    <scope>NUCLEOTIDE SEQUENCE [LARGE SCALE GENOMIC DNA]</scope>
    <source>
        <strain evidence="1 2">NRRL 1564</strain>
    </source>
</reference>
<evidence type="ECO:0008006" key="3">
    <source>
        <dbReference type="Google" id="ProtNLM"/>
    </source>
</evidence>
<gene>
    <name evidence="1" type="ORF">COEREDRAFT_86479</name>
</gene>
<evidence type="ECO:0000313" key="2">
    <source>
        <dbReference type="Proteomes" id="UP000242474"/>
    </source>
</evidence>